<gene>
    <name evidence="1" type="ORF">VZ94_19205</name>
</gene>
<dbReference type="AlphaFoldDB" id="A0A0F3IIJ2"/>
<dbReference type="RefSeq" id="WP_045780469.1">
    <property type="nucleotide sequence ID" value="NZ_LAJX01000253.1"/>
</dbReference>
<comment type="caution">
    <text evidence="1">The sequence shown here is derived from an EMBL/GenBank/DDBJ whole genome shotgun (WGS) entry which is preliminary data.</text>
</comment>
<proteinExistence type="predicted"/>
<dbReference type="PATRIC" id="fig|1632867.3.peg.3028"/>
<evidence type="ECO:0000313" key="1">
    <source>
        <dbReference type="EMBL" id="KJV05289.1"/>
    </source>
</evidence>
<evidence type="ECO:0000313" key="2">
    <source>
        <dbReference type="Proteomes" id="UP000033684"/>
    </source>
</evidence>
<dbReference type="Proteomes" id="UP000033684">
    <property type="component" value="Unassembled WGS sequence"/>
</dbReference>
<dbReference type="OrthoDB" id="5568690at2"/>
<name>A0A0F3IIJ2_9GAMM</name>
<organism evidence="1 2">
    <name type="scientific">Methylocucumis oryzae</name>
    <dbReference type="NCBI Taxonomy" id="1632867"/>
    <lineage>
        <taxon>Bacteria</taxon>
        <taxon>Pseudomonadati</taxon>
        <taxon>Pseudomonadota</taxon>
        <taxon>Gammaproteobacteria</taxon>
        <taxon>Methylococcales</taxon>
        <taxon>Methylococcaceae</taxon>
        <taxon>Methylocucumis</taxon>
    </lineage>
</organism>
<keyword evidence="2" id="KW-1185">Reference proteome</keyword>
<accession>A0A0F3IIJ2</accession>
<sequence>MAFKNEKIPEQDREMFESVINYENLKKQAPYITEFQSKRISRWTIDRERGVYILGVIGGGREQMHYCALVIDGKAVVFNDDQKTKGTLSAGLEEHWDIYDLRIPAELELRREEIKQLIREGLEEMAHWYFTAEGGTVANPNTTARMNIISFEVEFK</sequence>
<protein>
    <submittedName>
        <fullName evidence="1">Uncharacterized protein</fullName>
    </submittedName>
</protein>
<reference evidence="1 2" key="2">
    <citation type="journal article" date="2016" name="Microb. Ecol.">
        <title>Genome Characteristics of a Novel Type I Methanotroph (Sn10-6) Isolated from a Flooded Indian Rice Field.</title>
        <authorList>
            <person name="Rahalkar M.C."/>
            <person name="Pandit P.S."/>
            <person name="Dhakephalkar P.K."/>
            <person name="Pore S."/>
            <person name="Arora P."/>
            <person name="Kapse N."/>
        </authorList>
    </citation>
    <scope>NUCLEOTIDE SEQUENCE [LARGE SCALE GENOMIC DNA]</scope>
    <source>
        <strain evidence="1 2">Sn10-6</strain>
    </source>
</reference>
<reference evidence="2" key="1">
    <citation type="submission" date="2015-03" db="EMBL/GenBank/DDBJ databases">
        <title>Draft genome sequence of a novel methanotroph (Sn10-6) isolated from flooded ricefield rhizosphere in India.</title>
        <authorList>
            <person name="Pandit P.S."/>
            <person name="Pore S.D."/>
            <person name="Arora P."/>
            <person name="Kapse N.G."/>
            <person name="Dhakephalkar P.K."/>
            <person name="Rahalkar M.C."/>
        </authorList>
    </citation>
    <scope>NUCLEOTIDE SEQUENCE [LARGE SCALE GENOMIC DNA]</scope>
    <source>
        <strain evidence="2">Sn10-6</strain>
    </source>
</reference>
<dbReference type="EMBL" id="LAJX01000253">
    <property type="protein sequence ID" value="KJV05289.1"/>
    <property type="molecule type" value="Genomic_DNA"/>
</dbReference>